<protein>
    <submittedName>
        <fullName evidence="2">Uncharacterized protein</fullName>
    </submittedName>
</protein>
<evidence type="ECO:0000256" key="1">
    <source>
        <dbReference type="SAM" id="MobiDB-lite"/>
    </source>
</evidence>
<reference evidence="2" key="1">
    <citation type="journal article" date="2020" name="Fungal Divers.">
        <title>Resolving the Mortierellaceae phylogeny through synthesis of multi-gene phylogenetics and phylogenomics.</title>
        <authorList>
            <person name="Vandepol N."/>
            <person name="Liber J."/>
            <person name="Desiro A."/>
            <person name="Na H."/>
            <person name="Kennedy M."/>
            <person name="Barry K."/>
            <person name="Grigoriev I.V."/>
            <person name="Miller A.N."/>
            <person name="O'Donnell K."/>
            <person name="Stajich J.E."/>
            <person name="Bonito G."/>
        </authorList>
    </citation>
    <scope>NUCLEOTIDE SEQUENCE</scope>
    <source>
        <strain evidence="2">NRRL 28262</strain>
    </source>
</reference>
<comment type="caution">
    <text evidence="2">The sequence shown here is derived from an EMBL/GenBank/DDBJ whole genome shotgun (WGS) entry which is preliminary data.</text>
</comment>
<proteinExistence type="predicted"/>
<organism evidence="2 3">
    <name type="scientific">Linnemannia exigua</name>
    <dbReference type="NCBI Taxonomy" id="604196"/>
    <lineage>
        <taxon>Eukaryota</taxon>
        <taxon>Fungi</taxon>
        <taxon>Fungi incertae sedis</taxon>
        <taxon>Mucoromycota</taxon>
        <taxon>Mortierellomycotina</taxon>
        <taxon>Mortierellomycetes</taxon>
        <taxon>Mortierellales</taxon>
        <taxon>Mortierellaceae</taxon>
        <taxon>Linnemannia</taxon>
    </lineage>
</organism>
<keyword evidence="3" id="KW-1185">Reference proteome</keyword>
<evidence type="ECO:0000313" key="3">
    <source>
        <dbReference type="Proteomes" id="UP001194580"/>
    </source>
</evidence>
<dbReference type="Proteomes" id="UP001194580">
    <property type="component" value="Unassembled WGS sequence"/>
</dbReference>
<feature type="region of interest" description="Disordered" evidence="1">
    <location>
        <begin position="9"/>
        <end position="40"/>
    </location>
</feature>
<accession>A0AAD4H105</accession>
<evidence type="ECO:0000313" key="2">
    <source>
        <dbReference type="EMBL" id="KAG0254552.1"/>
    </source>
</evidence>
<sequence>MDLDPILLPSTIPLSATAAQPERQKPQPLRKIPPTTDFSSSIMTAPVYGSTTFVPSPRSPPAFLASSTFQQHEPSQPSQTMNAYTYNSTYTFGQENNGQGDSMTFAPS</sequence>
<dbReference type="AlphaFoldDB" id="A0AAD4H105"/>
<dbReference type="EMBL" id="JAAAIL010002780">
    <property type="protein sequence ID" value="KAG0254552.1"/>
    <property type="molecule type" value="Genomic_DNA"/>
</dbReference>
<feature type="non-terminal residue" evidence="2">
    <location>
        <position position="108"/>
    </location>
</feature>
<name>A0AAD4H105_9FUNG</name>
<gene>
    <name evidence="2" type="ORF">BGZ95_005992</name>
</gene>